<protein>
    <submittedName>
        <fullName evidence="1">GGDEF domain-containing protein</fullName>
    </submittedName>
</protein>
<accession>A0AC61N6W3</accession>
<name>A0AC61N6W3_9FIRM</name>
<evidence type="ECO:0000313" key="1">
    <source>
        <dbReference type="EMBL" id="QUC67159.1"/>
    </source>
</evidence>
<reference evidence="1" key="1">
    <citation type="submission" date="2021-01" db="EMBL/GenBank/DDBJ databases">
        <title>Complete genome sequence of Clostridiales bacterium R-7.</title>
        <authorList>
            <person name="Mahoney-Kurpe S.C."/>
            <person name="Palevich N."/>
            <person name="Koike S."/>
            <person name="Moon C.D."/>
            <person name="Attwood G.T."/>
        </authorList>
    </citation>
    <scope>NUCLEOTIDE SEQUENCE</scope>
    <source>
        <strain evidence="1">R-7</strain>
    </source>
</reference>
<sequence length="359" mass="41812">MEFFLNFLHQKVPQDSKDIPLYYRRALTTSEVLLVVYFVICFFLFPIINDGRWEWIPLIFAILSVCCLWMLKHGGARINLIKYTVVSIGWVCWNVRYFGWNSGVQHMMTLILVFVFFNVYDKPINKLLWFLSILLIRVGLFYVTQLFPALYNMGTKANTIYQTLNTIAFFLMLACACIIFSTSIQETERQLRLRNQILYKEAGTDSLTGLPNRRLMIEQIEQYCVENRNQTFCVAIADLDYFKQVNDTYGHKCGDYVLMRLTKLFTEHAMERYSACRWGGEEFCFFLPGMNLDEAGAVMNDLCFQVEKMKLQYNGNEFSITLTIGVEEYDFASPLDTLLNAADEKLYMGKNAGRNRVVV</sequence>
<proteinExistence type="predicted"/>
<dbReference type="EMBL" id="CP068393">
    <property type="protein sequence ID" value="QUC67159.1"/>
    <property type="molecule type" value="Genomic_DNA"/>
</dbReference>
<keyword evidence="2" id="KW-1185">Reference proteome</keyword>
<dbReference type="Proteomes" id="UP000682782">
    <property type="component" value="Chromosome"/>
</dbReference>
<gene>
    <name evidence="1" type="ORF">JYE49_00080</name>
</gene>
<organism evidence="1 2">
    <name type="scientific">Aristaeella hokkaidonensis</name>
    <dbReference type="NCBI Taxonomy" id="3046382"/>
    <lineage>
        <taxon>Bacteria</taxon>
        <taxon>Bacillati</taxon>
        <taxon>Bacillota</taxon>
        <taxon>Clostridia</taxon>
        <taxon>Eubacteriales</taxon>
        <taxon>Aristaeellaceae</taxon>
        <taxon>Aristaeella</taxon>
    </lineage>
</organism>
<evidence type="ECO:0000313" key="2">
    <source>
        <dbReference type="Proteomes" id="UP000682782"/>
    </source>
</evidence>